<dbReference type="SUPFAM" id="SSF55874">
    <property type="entry name" value="ATPase domain of HSP90 chaperone/DNA topoisomerase II/histidine kinase"/>
    <property type="match status" value="1"/>
</dbReference>
<evidence type="ECO:0000256" key="5">
    <source>
        <dbReference type="ARBA" id="ARBA00022777"/>
    </source>
</evidence>
<dbReference type="Proteomes" id="UP000716004">
    <property type="component" value="Unassembled WGS sequence"/>
</dbReference>
<gene>
    <name evidence="7" type="ORF">J9259_03260</name>
</gene>
<protein>
    <recommendedName>
        <fullName evidence="2">histidine kinase</fullName>
        <ecNumber evidence="2">2.7.13.3</ecNumber>
    </recommendedName>
</protein>
<dbReference type="Pfam" id="PF00512">
    <property type="entry name" value="HisKA"/>
    <property type="match status" value="1"/>
</dbReference>
<dbReference type="EC" id="2.7.13.3" evidence="2"/>
<proteinExistence type="predicted"/>
<sequence length="1407" mass="155566">MNTEDVARFREGTALTFARSMSVAAGVCKDLLQSHACELSIFINGAKVTGSMTPVEEDERILFEAPDGDGASGAGKSGFSPHKVIRGEFEIDRGISCRLTALDPHADMQKDEIRQSLCSAVRCVMALYNASSDGRPEPNHAEWRLPLPHLQAERKIMQELRSFISDLVPHRGLALYPYSDGVLGVSDACGTLGASLVASAGDGVTSEIRSLLISGDCVRMSGDSAKPYPELMAAFNGLLFCPVAVSSNTGFLIVMEEPQGFASHFGDFPHLLQRQASRFVLGLMEQVRVDRDESAPGGRVRFLERIGMAPDRESIIESALSAIRYVLHAPTVLCLLEFHRGSRSISVADCKCADGKECPSPEWLKRDTEFLRALRGQEVILSSTSGEDSAGKGMADRGQEPGPIRCYVPLLSGDEGASVVYAESIREMSCPHFRGMLTAVSMISRARYREISMASQLHKERLDFESLKRLISEYSSDKVNFDDLKNSADLILKAYSKFVFVAFFRREGVMKSVSHSARGESWKNVLQRSRIDYPGTDFGYQDEIVFDREGCTDRLGKSLLQLTEGYMGDDNYTITVLFHRDGIEVDSMMYVVSSESVDEARHTAGILRTLFDYWTTHLRSLEQKAAEDDIGAVNRELLEELLVPGSHHTIQEFAGSFCRFLSNSFGFSSVSFYRLYSQKAYELISFFPVTRHPNRELSLNNLLTINFLNRGAKWHIGLNEGDSMLSMLGTGEGTDERVMIVPLYSGNGDALPDGLIILSAPSESMDSMNISALKHATDLFSRAISFHESFLGQTRHAYAGDQLIEVLLDAFRAEDNGWAVSDAEIAKAFCMMIGRILDARLTAAYAVDREKHVALPVASFSSSGGQDVDVLEEAGTLLHNGVAAKDDDINFSVLQLTQKEVSEHNFIRREGVSHLSVLSPAGRNCRSETVFVAFHTGEPAVTSKQISESSRLVDAFCYVVENRNIRRKTDETLNALASELRIARNISSTFDLDIILNQTVEEVKYFARCDLVAVFLVDDSGLMRVASVSSNTNVDREALRNSQGWMVSDDRNSGLLSVALEAGGHFNIRSEKICSETISRLPEDFKAVLRLLNGAETPKSIAGTPISFAGRLLGILVCFNNRSEDSFSEWHLDYIDAASVLLSTGIENSRNFRATYDALNKLSKLDTLRSNFSSIAAHELRTPLTSIRVYIELMKMGKVGKFTEQEMMNIENLLASISELNEIVNNMLEFTRMEALMLETEMQSISIIPLIEEVCSVVSPQLLSKSIELKIEMEKDLRKVTANAGLIKRAINNLVTNAIKYNVPGGSIHIAARNDGDGILLSVSDTGRGIPEEDLPYVFDRYHVVDSSILHTGAGFRLGLPISKMIVERHGGRIWAESRMGKGSTFNIFLPSQRRIQTDEWLNDASM</sequence>
<dbReference type="Pfam" id="PF01590">
    <property type="entry name" value="GAF"/>
    <property type="match status" value="1"/>
</dbReference>
<dbReference type="InterPro" id="IPR004358">
    <property type="entry name" value="Sig_transdc_His_kin-like_C"/>
</dbReference>
<dbReference type="InterPro" id="IPR036890">
    <property type="entry name" value="HATPase_C_sf"/>
</dbReference>
<dbReference type="FunFam" id="3.30.565.10:FF:000006">
    <property type="entry name" value="Sensor histidine kinase WalK"/>
    <property type="match status" value="1"/>
</dbReference>
<name>A0A8J7YNQ5_9ARCH</name>
<dbReference type="SUPFAM" id="SSF47384">
    <property type="entry name" value="Homodimeric domain of signal transducing histidine kinase"/>
    <property type="match status" value="1"/>
</dbReference>
<dbReference type="PANTHER" id="PTHR43547:SF2">
    <property type="entry name" value="HYBRID SIGNAL TRANSDUCTION HISTIDINE KINASE C"/>
    <property type="match status" value="1"/>
</dbReference>
<dbReference type="CDD" id="cd00082">
    <property type="entry name" value="HisKA"/>
    <property type="match status" value="1"/>
</dbReference>
<dbReference type="PRINTS" id="PR00344">
    <property type="entry name" value="BCTRLSENSOR"/>
</dbReference>
<dbReference type="InterPro" id="IPR036097">
    <property type="entry name" value="HisK_dim/P_sf"/>
</dbReference>
<dbReference type="GO" id="GO:0000155">
    <property type="term" value="F:phosphorelay sensor kinase activity"/>
    <property type="evidence" value="ECO:0007669"/>
    <property type="project" value="InterPro"/>
</dbReference>
<dbReference type="SMART" id="SM00387">
    <property type="entry name" value="HATPase_c"/>
    <property type="match status" value="1"/>
</dbReference>
<comment type="catalytic activity">
    <reaction evidence="1">
        <text>ATP + protein L-histidine = ADP + protein N-phospho-L-histidine.</text>
        <dbReference type="EC" id="2.7.13.3"/>
    </reaction>
</comment>
<dbReference type="Gene3D" id="3.30.450.40">
    <property type="match status" value="1"/>
</dbReference>
<organism evidence="7 8">
    <name type="scientific">Candidatus Sysuiplasma superficiale</name>
    <dbReference type="NCBI Taxonomy" id="2823368"/>
    <lineage>
        <taxon>Archaea</taxon>
        <taxon>Methanobacteriati</taxon>
        <taxon>Thermoplasmatota</taxon>
        <taxon>Thermoplasmata</taxon>
        <taxon>Candidatus Sysuiplasmatales</taxon>
        <taxon>Candidatus Sysuiplasmataceae</taxon>
        <taxon>Candidatus Sysuiplasma</taxon>
    </lineage>
</organism>
<dbReference type="InterPro" id="IPR003661">
    <property type="entry name" value="HisK_dim/P_dom"/>
</dbReference>
<dbReference type="PANTHER" id="PTHR43547">
    <property type="entry name" value="TWO-COMPONENT HISTIDINE KINASE"/>
    <property type="match status" value="1"/>
</dbReference>
<evidence type="ECO:0000256" key="2">
    <source>
        <dbReference type="ARBA" id="ARBA00012438"/>
    </source>
</evidence>
<evidence type="ECO:0000256" key="3">
    <source>
        <dbReference type="ARBA" id="ARBA00022553"/>
    </source>
</evidence>
<reference evidence="7" key="1">
    <citation type="submission" date="2021-04" db="EMBL/GenBank/DDBJ databases">
        <title>Genomic insights into ecological role and evolution of a novel Thermoplasmata order Candidatus Sysuiplasmatales.</title>
        <authorList>
            <person name="Yuan Y."/>
        </authorList>
    </citation>
    <scope>NUCLEOTIDE SEQUENCE</scope>
    <source>
        <strain evidence="7">YP2-bin.285</strain>
    </source>
</reference>
<dbReference type="InterPro" id="IPR003018">
    <property type="entry name" value="GAF"/>
</dbReference>
<evidence type="ECO:0000313" key="8">
    <source>
        <dbReference type="Proteomes" id="UP000716004"/>
    </source>
</evidence>
<dbReference type="InterPro" id="IPR005467">
    <property type="entry name" value="His_kinase_dom"/>
</dbReference>
<dbReference type="SUPFAM" id="SSF55781">
    <property type="entry name" value="GAF domain-like"/>
    <property type="match status" value="1"/>
</dbReference>
<dbReference type="Pfam" id="PF02518">
    <property type="entry name" value="HATPase_c"/>
    <property type="match status" value="1"/>
</dbReference>
<dbReference type="PROSITE" id="PS50109">
    <property type="entry name" value="HIS_KIN"/>
    <property type="match status" value="1"/>
</dbReference>
<feature type="domain" description="Histidine kinase" evidence="6">
    <location>
        <begin position="1175"/>
        <end position="1394"/>
    </location>
</feature>
<dbReference type="Gene3D" id="1.10.287.130">
    <property type="match status" value="1"/>
</dbReference>
<dbReference type="InterPro" id="IPR003594">
    <property type="entry name" value="HATPase_dom"/>
</dbReference>
<keyword evidence="5 7" id="KW-0418">Kinase</keyword>
<evidence type="ECO:0000313" key="7">
    <source>
        <dbReference type="EMBL" id="MBX8631526.1"/>
    </source>
</evidence>
<evidence type="ECO:0000259" key="6">
    <source>
        <dbReference type="PROSITE" id="PS50109"/>
    </source>
</evidence>
<keyword evidence="4" id="KW-0808">Transferase</keyword>
<comment type="caution">
    <text evidence="7">The sequence shown here is derived from an EMBL/GenBank/DDBJ whole genome shotgun (WGS) entry which is preliminary data.</text>
</comment>
<keyword evidence="3" id="KW-0597">Phosphoprotein</keyword>
<dbReference type="SMART" id="SM00065">
    <property type="entry name" value="GAF"/>
    <property type="match status" value="1"/>
</dbReference>
<dbReference type="CDD" id="cd00075">
    <property type="entry name" value="HATPase"/>
    <property type="match status" value="1"/>
</dbReference>
<accession>A0A8J7YNQ5</accession>
<evidence type="ECO:0000256" key="1">
    <source>
        <dbReference type="ARBA" id="ARBA00000085"/>
    </source>
</evidence>
<dbReference type="InterPro" id="IPR029016">
    <property type="entry name" value="GAF-like_dom_sf"/>
</dbReference>
<evidence type="ECO:0000256" key="4">
    <source>
        <dbReference type="ARBA" id="ARBA00022679"/>
    </source>
</evidence>
<dbReference type="Gene3D" id="3.30.565.10">
    <property type="entry name" value="Histidine kinase-like ATPase, C-terminal domain"/>
    <property type="match status" value="1"/>
</dbReference>
<dbReference type="SMART" id="SM00388">
    <property type="entry name" value="HisKA"/>
    <property type="match status" value="1"/>
</dbReference>
<dbReference type="EMBL" id="JAGVSJ010000005">
    <property type="protein sequence ID" value="MBX8631526.1"/>
    <property type="molecule type" value="Genomic_DNA"/>
</dbReference>